<comment type="caution">
    <text evidence="2">The sequence shown here is derived from an EMBL/GenBank/DDBJ whole genome shotgun (WGS) entry which is preliminary data.</text>
</comment>
<proteinExistence type="inferred from homology"/>
<dbReference type="InterPro" id="IPR023635">
    <property type="entry name" value="Peptide_deformylase"/>
</dbReference>
<accession>A0A0F9QNQ3</accession>
<dbReference type="HAMAP" id="MF_00163">
    <property type="entry name" value="Pep_deformylase"/>
    <property type="match status" value="1"/>
</dbReference>
<dbReference type="SUPFAM" id="SSF56420">
    <property type="entry name" value="Peptide deformylase"/>
    <property type="match status" value="1"/>
</dbReference>
<organism evidence="2">
    <name type="scientific">marine sediment metagenome</name>
    <dbReference type="NCBI Taxonomy" id="412755"/>
    <lineage>
        <taxon>unclassified sequences</taxon>
        <taxon>metagenomes</taxon>
        <taxon>ecological metagenomes</taxon>
    </lineage>
</organism>
<dbReference type="PANTHER" id="PTHR10458:SF22">
    <property type="entry name" value="PEPTIDE DEFORMYLASE"/>
    <property type="match status" value="1"/>
</dbReference>
<dbReference type="InterPro" id="IPR036821">
    <property type="entry name" value="Peptide_deformylase_sf"/>
</dbReference>
<comment type="similarity">
    <text evidence="1">Belongs to the polypeptide deformylase family.</text>
</comment>
<dbReference type="AlphaFoldDB" id="A0A0F9QNQ3"/>
<dbReference type="PIRSF" id="PIRSF004749">
    <property type="entry name" value="Pep_def"/>
    <property type="match status" value="1"/>
</dbReference>
<evidence type="ECO:0000256" key="1">
    <source>
        <dbReference type="ARBA" id="ARBA00010759"/>
    </source>
</evidence>
<name>A0A0F9QNQ3_9ZZZZ</name>
<dbReference type="EMBL" id="LAZR01001366">
    <property type="protein sequence ID" value="KKN45800.1"/>
    <property type="molecule type" value="Genomic_DNA"/>
</dbReference>
<reference evidence="2" key="1">
    <citation type="journal article" date="2015" name="Nature">
        <title>Complex archaea that bridge the gap between prokaryotes and eukaryotes.</title>
        <authorList>
            <person name="Spang A."/>
            <person name="Saw J.H."/>
            <person name="Jorgensen S.L."/>
            <person name="Zaremba-Niedzwiedzka K."/>
            <person name="Martijn J."/>
            <person name="Lind A.E."/>
            <person name="van Eijk R."/>
            <person name="Schleper C."/>
            <person name="Guy L."/>
            <person name="Ettema T.J."/>
        </authorList>
    </citation>
    <scope>NUCLEOTIDE SEQUENCE</scope>
</reference>
<gene>
    <name evidence="2" type="ORF">LCGC14_0679280</name>
</gene>
<evidence type="ECO:0000313" key="2">
    <source>
        <dbReference type="EMBL" id="KKN45800.1"/>
    </source>
</evidence>
<dbReference type="PANTHER" id="PTHR10458">
    <property type="entry name" value="PEPTIDE DEFORMYLASE"/>
    <property type="match status" value="1"/>
</dbReference>
<evidence type="ECO:0008006" key="3">
    <source>
        <dbReference type="Google" id="ProtNLM"/>
    </source>
</evidence>
<dbReference type="Gene3D" id="3.90.45.10">
    <property type="entry name" value="Peptide deformylase"/>
    <property type="match status" value="1"/>
</dbReference>
<protein>
    <recommendedName>
        <fullName evidence="3">Peptide deformylase</fullName>
    </recommendedName>
</protein>
<dbReference type="Pfam" id="PF01327">
    <property type="entry name" value="Pep_deformylase"/>
    <property type="match status" value="1"/>
</dbReference>
<dbReference type="GO" id="GO:0042586">
    <property type="term" value="F:peptide deformylase activity"/>
    <property type="evidence" value="ECO:0007669"/>
    <property type="project" value="InterPro"/>
</dbReference>
<dbReference type="PRINTS" id="PR01576">
    <property type="entry name" value="PDEFORMYLASE"/>
</dbReference>
<sequence>MVIKDVLLLGNPKLRENSVDEIDFNENLNKNLKDLKDTLTYLQDTKKIGRAIAAPQIGILKKMIYFQLPNKSFYMINPKITWKSEEIMDVWDSCFCFDVAFFVELQRHKKIRVDYQDIKENWNTEEFFDDLSELVQHEVDHLHGVLATDYLKDGKKIVMRSEWERRLR</sequence>